<comment type="caution">
    <text evidence="2">The sequence shown here is derived from an EMBL/GenBank/DDBJ whole genome shotgun (WGS) entry which is preliminary data.</text>
</comment>
<protein>
    <submittedName>
        <fullName evidence="2">Uncharacterized protein</fullName>
    </submittedName>
</protein>
<gene>
    <name evidence="2" type="ORF">KME07_11400</name>
</gene>
<dbReference type="EMBL" id="JAHHHV010000065">
    <property type="protein sequence ID" value="MBW4466030.1"/>
    <property type="molecule type" value="Genomic_DNA"/>
</dbReference>
<evidence type="ECO:0000256" key="1">
    <source>
        <dbReference type="SAM" id="Phobius"/>
    </source>
</evidence>
<dbReference type="Proteomes" id="UP000707356">
    <property type="component" value="Unassembled WGS sequence"/>
</dbReference>
<sequence length="169" mass="18626">MSPLIQITLLLFYAALTVPLPFLAQKTAAPVPPALLILGLVLGAVTLYAALSERVILDQQGIQVTYPGWAKSIFRRGWSLPWIEIKALKPRSTGQGGIVYYFLSQTGLAYLLPMRVAGFAELVRIVEAQTGIDTSDVRLLAQPWMYLFLLILTLLLLLIDFWTIGVALA</sequence>
<feature type="transmembrane region" description="Helical" evidence="1">
    <location>
        <begin position="144"/>
        <end position="168"/>
    </location>
</feature>
<name>A0A951PBC7_9CYAN</name>
<keyword evidence="1" id="KW-0472">Membrane</keyword>
<reference evidence="2" key="1">
    <citation type="submission" date="2021-05" db="EMBL/GenBank/DDBJ databases">
        <authorList>
            <person name="Pietrasiak N."/>
            <person name="Ward R."/>
            <person name="Stajich J.E."/>
            <person name="Kurbessoian T."/>
        </authorList>
    </citation>
    <scope>NUCLEOTIDE SEQUENCE</scope>
    <source>
        <strain evidence="2">GSE-TBD4-15B</strain>
    </source>
</reference>
<proteinExistence type="predicted"/>
<evidence type="ECO:0000313" key="2">
    <source>
        <dbReference type="EMBL" id="MBW4466030.1"/>
    </source>
</evidence>
<feature type="transmembrane region" description="Helical" evidence="1">
    <location>
        <begin position="34"/>
        <end position="51"/>
    </location>
</feature>
<accession>A0A951PBC7</accession>
<dbReference type="AlphaFoldDB" id="A0A951PBC7"/>
<keyword evidence="1" id="KW-0812">Transmembrane</keyword>
<keyword evidence="1" id="KW-1133">Transmembrane helix</keyword>
<organism evidence="2 3">
    <name type="scientific">Pegethrix bostrychoides GSE-TBD4-15B</name>
    <dbReference type="NCBI Taxonomy" id="2839662"/>
    <lineage>
        <taxon>Bacteria</taxon>
        <taxon>Bacillati</taxon>
        <taxon>Cyanobacteriota</taxon>
        <taxon>Cyanophyceae</taxon>
        <taxon>Oculatellales</taxon>
        <taxon>Oculatellaceae</taxon>
        <taxon>Pegethrix</taxon>
    </lineage>
</organism>
<reference evidence="2" key="2">
    <citation type="journal article" date="2022" name="Microbiol. Resour. Announc.">
        <title>Metagenome Sequencing to Explore Phylogenomics of Terrestrial Cyanobacteria.</title>
        <authorList>
            <person name="Ward R.D."/>
            <person name="Stajich J.E."/>
            <person name="Johansen J.R."/>
            <person name="Huntemann M."/>
            <person name="Clum A."/>
            <person name="Foster B."/>
            <person name="Foster B."/>
            <person name="Roux S."/>
            <person name="Palaniappan K."/>
            <person name="Varghese N."/>
            <person name="Mukherjee S."/>
            <person name="Reddy T.B.K."/>
            <person name="Daum C."/>
            <person name="Copeland A."/>
            <person name="Chen I.A."/>
            <person name="Ivanova N.N."/>
            <person name="Kyrpides N.C."/>
            <person name="Shapiro N."/>
            <person name="Eloe-Fadrosh E.A."/>
            <person name="Pietrasiak N."/>
        </authorList>
    </citation>
    <scope>NUCLEOTIDE SEQUENCE</scope>
    <source>
        <strain evidence="2">GSE-TBD4-15B</strain>
    </source>
</reference>
<evidence type="ECO:0000313" key="3">
    <source>
        <dbReference type="Proteomes" id="UP000707356"/>
    </source>
</evidence>